<name>A0A1V0M5E6_PSEAI</name>
<evidence type="ECO:0000313" key="2">
    <source>
        <dbReference type="EMBL" id="ARD70110.1"/>
    </source>
</evidence>
<protein>
    <submittedName>
        <fullName evidence="2">Uncharacterized protein</fullName>
    </submittedName>
</protein>
<sequence length="72" mass="7969">MLHLASTKIFQAHQMNAAHQATTAGEDQLDLFRSPQSPSDLEKKAPWPVPADGLCGDRWLETGNPWLEDQVA</sequence>
<organism evidence="2">
    <name type="scientific">Pseudomonas aeruginosa</name>
    <dbReference type="NCBI Taxonomy" id="287"/>
    <lineage>
        <taxon>Bacteria</taxon>
        <taxon>Pseudomonadati</taxon>
        <taxon>Pseudomonadota</taxon>
        <taxon>Gammaproteobacteria</taxon>
        <taxon>Pseudomonadales</taxon>
        <taxon>Pseudomonadaceae</taxon>
        <taxon>Pseudomonas</taxon>
    </lineage>
</organism>
<dbReference type="EMBL" id="KY494864">
    <property type="protein sequence ID" value="ARD70110.1"/>
    <property type="molecule type" value="Genomic_DNA"/>
</dbReference>
<reference evidence="2" key="1">
    <citation type="submission" date="2017-01" db="EMBL/GenBank/DDBJ databases">
        <title>Complete nucleotide sequence of an IncP-2 blaVIM-2-harboring megaplasmid from Pseudomonas aeruginosa.</title>
        <authorList>
            <person name="Botelho J."/>
            <person name="Grosso F."/>
            <person name="Mabrouk A."/>
            <person name="Peixe L."/>
        </authorList>
    </citation>
    <scope>NUCLEOTIDE SEQUENCE</scope>
    <source>
        <strain evidence="2">FFUP_PS_37</strain>
        <plasmid evidence="2">pJB37</plasmid>
    </source>
</reference>
<dbReference type="AlphaFoldDB" id="A0A1V0M5E6"/>
<accession>A0A1V0M5E6</accession>
<evidence type="ECO:0000256" key="1">
    <source>
        <dbReference type="SAM" id="MobiDB-lite"/>
    </source>
</evidence>
<keyword evidence="2" id="KW-0614">Plasmid</keyword>
<feature type="region of interest" description="Disordered" evidence="1">
    <location>
        <begin position="20"/>
        <end position="49"/>
    </location>
</feature>
<proteinExistence type="predicted"/>
<geneLocation type="plasmid" evidence="2">
    <name>pJB37</name>
</geneLocation>